<dbReference type="VEuPathDB" id="FungiDB:SCHCODRAFT_02536255"/>
<feature type="compositionally biased region" description="Basic and acidic residues" evidence="1">
    <location>
        <begin position="477"/>
        <end position="497"/>
    </location>
</feature>
<dbReference type="PANTHER" id="PTHR45006:SF1">
    <property type="entry name" value="DNAJ-LIKE PROTEIN 1"/>
    <property type="match status" value="1"/>
</dbReference>
<feature type="compositionally biased region" description="Basic and acidic residues" evidence="1">
    <location>
        <begin position="450"/>
        <end position="468"/>
    </location>
</feature>
<dbReference type="Pfam" id="PF00226">
    <property type="entry name" value="DnaJ"/>
    <property type="match status" value="1"/>
</dbReference>
<feature type="compositionally biased region" description="Basic and acidic residues" evidence="1">
    <location>
        <begin position="419"/>
        <end position="433"/>
    </location>
</feature>
<dbReference type="CDD" id="cd06257">
    <property type="entry name" value="DnaJ"/>
    <property type="match status" value="1"/>
</dbReference>
<proteinExistence type="predicted"/>
<keyword evidence="4" id="KW-1185">Reference proteome</keyword>
<feature type="compositionally biased region" description="Low complexity" evidence="1">
    <location>
        <begin position="151"/>
        <end position="168"/>
    </location>
</feature>
<dbReference type="GO" id="GO:0005829">
    <property type="term" value="C:cytosol"/>
    <property type="evidence" value="ECO:0007669"/>
    <property type="project" value="TreeGrafter"/>
</dbReference>
<dbReference type="AlphaFoldDB" id="D8Q1A8"/>
<dbReference type="PANTHER" id="PTHR45006">
    <property type="entry name" value="DNAJ-LIKE PROTEIN 1"/>
    <property type="match status" value="1"/>
</dbReference>
<dbReference type="InterPro" id="IPR036869">
    <property type="entry name" value="J_dom_sf"/>
</dbReference>
<dbReference type="eggNOG" id="KOG0691">
    <property type="taxonomic scope" value="Eukaryota"/>
</dbReference>
<feature type="region of interest" description="Disordered" evidence="1">
    <location>
        <begin position="419"/>
        <end position="497"/>
    </location>
</feature>
<dbReference type="InterPro" id="IPR018253">
    <property type="entry name" value="DnaJ_domain_CS"/>
</dbReference>
<dbReference type="SUPFAM" id="SSF46565">
    <property type="entry name" value="Chaperone J-domain"/>
    <property type="match status" value="1"/>
</dbReference>
<evidence type="ECO:0000313" key="4">
    <source>
        <dbReference type="Proteomes" id="UP000007431"/>
    </source>
</evidence>
<dbReference type="Proteomes" id="UP000007431">
    <property type="component" value="Unassembled WGS sequence"/>
</dbReference>
<dbReference type="HOGENOM" id="CLU_025145_3_1_1"/>
<dbReference type="EMBL" id="GL377305">
    <property type="protein sequence ID" value="EFI97908.1"/>
    <property type="molecule type" value="Genomic_DNA"/>
</dbReference>
<dbReference type="Gene3D" id="1.10.287.110">
    <property type="entry name" value="DnaJ domain"/>
    <property type="match status" value="1"/>
</dbReference>
<protein>
    <recommendedName>
        <fullName evidence="2">J domain-containing protein</fullName>
    </recommendedName>
</protein>
<reference evidence="3 4" key="1">
    <citation type="journal article" date="2010" name="Nat. Biotechnol.">
        <title>Genome sequence of the model mushroom Schizophyllum commune.</title>
        <authorList>
            <person name="Ohm R.A."/>
            <person name="de Jong J.F."/>
            <person name="Lugones L.G."/>
            <person name="Aerts A."/>
            <person name="Kothe E."/>
            <person name="Stajich J.E."/>
            <person name="de Vries R.P."/>
            <person name="Record E."/>
            <person name="Levasseur A."/>
            <person name="Baker S.E."/>
            <person name="Bartholomew K.A."/>
            <person name="Coutinho P.M."/>
            <person name="Erdmann S."/>
            <person name="Fowler T.J."/>
            <person name="Gathman A.C."/>
            <person name="Lombard V."/>
            <person name="Henrissat B."/>
            <person name="Knabe N."/>
            <person name="Kuees U."/>
            <person name="Lilly W.W."/>
            <person name="Lindquist E."/>
            <person name="Lucas S."/>
            <person name="Magnuson J.K."/>
            <person name="Piumi F."/>
            <person name="Raudaskoski M."/>
            <person name="Salamov A."/>
            <person name="Schmutz J."/>
            <person name="Schwarze F.W.M.R."/>
            <person name="vanKuyk P.A."/>
            <person name="Horton J.S."/>
            <person name="Grigoriev I.V."/>
            <person name="Woesten H.A.B."/>
        </authorList>
    </citation>
    <scope>NUCLEOTIDE SEQUENCE [LARGE SCALE GENOMIC DNA]</scope>
    <source>
        <strain evidence="4">H4-8 / FGSC 9210</strain>
    </source>
</reference>
<feature type="compositionally biased region" description="Basic and acidic residues" evidence="1">
    <location>
        <begin position="214"/>
        <end position="232"/>
    </location>
</feature>
<dbReference type="OrthoDB" id="552049at2759"/>
<dbReference type="PRINTS" id="PR00625">
    <property type="entry name" value="JDOMAIN"/>
</dbReference>
<dbReference type="GO" id="GO:0016558">
    <property type="term" value="P:protein import into peroxisome matrix"/>
    <property type="evidence" value="ECO:0007669"/>
    <property type="project" value="TreeGrafter"/>
</dbReference>
<dbReference type="SMART" id="SM00271">
    <property type="entry name" value="DnaJ"/>
    <property type="match status" value="1"/>
</dbReference>
<evidence type="ECO:0000259" key="2">
    <source>
        <dbReference type="PROSITE" id="PS50076"/>
    </source>
</evidence>
<dbReference type="OMA" id="RPALMDK"/>
<dbReference type="InterPro" id="IPR001623">
    <property type="entry name" value="DnaJ_domain"/>
</dbReference>
<gene>
    <name evidence="3" type="ORF">SCHCODRAFT_76110</name>
</gene>
<dbReference type="FunCoup" id="D8Q1A8">
    <property type="interactions" value="332"/>
</dbReference>
<feature type="domain" description="J" evidence="2">
    <location>
        <begin position="7"/>
        <end position="71"/>
    </location>
</feature>
<dbReference type="KEGG" id="scm:SCHCO_02536255"/>
<evidence type="ECO:0000256" key="1">
    <source>
        <dbReference type="SAM" id="MobiDB-lite"/>
    </source>
</evidence>
<dbReference type="GeneID" id="9595911"/>
<dbReference type="PROSITE" id="PS00636">
    <property type="entry name" value="DNAJ_1"/>
    <property type="match status" value="1"/>
</dbReference>
<dbReference type="STRING" id="578458.D8Q1A8"/>
<organism evidence="4">
    <name type="scientific">Schizophyllum commune (strain H4-8 / FGSC 9210)</name>
    <name type="common">Split gill fungus</name>
    <dbReference type="NCBI Taxonomy" id="578458"/>
    <lineage>
        <taxon>Eukaryota</taxon>
        <taxon>Fungi</taxon>
        <taxon>Dikarya</taxon>
        <taxon>Basidiomycota</taxon>
        <taxon>Agaricomycotina</taxon>
        <taxon>Agaricomycetes</taxon>
        <taxon>Agaricomycetidae</taxon>
        <taxon>Agaricales</taxon>
        <taxon>Schizophyllaceae</taxon>
        <taxon>Schizophyllum</taxon>
    </lineage>
</organism>
<dbReference type="InterPro" id="IPR026894">
    <property type="entry name" value="DnaJ_X"/>
</dbReference>
<dbReference type="PROSITE" id="PS50076">
    <property type="entry name" value="DNAJ_2"/>
    <property type="match status" value="1"/>
</dbReference>
<dbReference type="InParanoid" id="D8Q1A8"/>
<sequence length="497" mass="55119">MAPVDTEYYDLLGVAPDVNELDLKKAYRKQAIKYHPDKNPSPDAEEKFKDISKAYQVLSDPNLRVVYDKHGKSMTEAQGSFSMEDAAGFFANVFGGERFVDYIGEISIMKDMTTAATTMMTDEEKAEFEKEMSGGATNGASTPTPASVNGAAAGTAPTTPEKPAASPASPTPTHPTPERHGSSLVPHSPEEEPSSSASVNSKRSSKPPSPKPKLTPEQREQLRQQEKERREAMEKRIHTLADKLKDRLRPYVEATSDDERKAWEERMRREAEDLKMESFGVELLHTIGNMYMMKGSSTLKSRKFLGIPGFFSRLKEKGAMAKDVWGVIGSALSVRDAIAEMEKWQAIGALPEEELAAMEKDFTGKLLLASWRGARMEVNQVLREAIDLTLKDPEVKDDVIYARAKGLLILGAVFKSTKPDESDEERRELERMVADAATPKTRQQIKAQRARREEAIRKKLAAEAHKTPVEGAAATPETKEAPKVEEKKDEEVPVVKA</sequence>
<name>D8Q1A8_SCHCM</name>
<feature type="region of interest" description="Disordered" evidence="1">
    <location>
        <begin position="125"/>
        <end position="232"/>
    </location>
</feature>
<accession>D8Q1A8</accession>
<dbReference type="InterPro" id="IPR052814">
    <property type="entry name" value="Peroxisomal_DnaJ"/>
</dbReference>
<evidence type="ECO:0000313" key="3">
    <source>
        <dbReference type="EMBL" id="EFI97908.1"/>
    </source>
</evidence>
<feature type="compositionally biased region" description="Polar residues" evidence="1">
    <location>
        <begin position="138"/>
        <end position="147"/>
    </location>
</feature>
<dbReference type="Pfam" id="PF14308">
    <property type="entry name" value="DnaJ-X"/>
    <property type="match status" value="1"/>
</dbReference>
<dbReference type="RefSeq" id="XP_003032811.1">
    <property type="nucleotide sequence ID" value="XM_003032765.1"/>
</dbReference>